<accession>A0ABS4IHZ3</accession>
<keyword evidence="2" id="KW-1185">Reference proteome</keyword>
<gene>
    <name evidence="1" type="ORF">J2Z83_002693</name>
</gene>
<dbReference type="Proteomes" id="UP001519345">
    <property type="component" value="Unassembled WGS sequence"/>
</dbReference>
<protein>
    <recommendedName>
        <fullName evidence="3">SCP2 domain-containing protein</fullName>
    </recommendedName>
</protein>
<reference evidence="1 2" key="1">
    <citation type="submission" date="2021-03" db="EMBL/GenBank/DDBJ databases">
        <title>Genomic Encyclopedia of Type Strains, Phase IV (KMG-IV): sequencing the most valuable type-strain genomes for metagenomic binning, comparative biology and taxonomic classification.</title>
        <authorList>
            <person name="Goeker M."/>
        </authorList>
    </citation>
    <scope>NUCLEOTIDE SEQUENCE [LARGE SCALE GENOMIC DNA]</scope>
    <source>
        <strain evidence="1 2">DSM 25609</strain>
    </source>
</reference>
<evidence type="ECO:0000313" key="2">
    <source>
        <dbReference type="Proteomes" id="UP001519345"/>
    </source>
</evidence>
<dbReference type="RefSeq" id="WP_209463696.1">
    <property type="nucleotide sequence ID" value="NZ_CP110224.1"/>
</dbReference>
<dbReference type="EMBL" id="JAGGKX010000014">
    <property type="protein sequence ID" value="MBP1970572.1"/>
    <property type="molecule type" value="Genomic_DNA"/>
</dbReference>
<organism evidence="1 2">
    <name type="scientific">Virgibacillus natechei</name>
    <dbReference type="NCBI Taxonomy" id="1216297"/>
    <lineage>
        <taxon>Bacteria</taxon>
        <taxon>Bacillati</taxon>
        <taxon>Bacillota</taxon>
        <taxon>Bacilli</taxon>
        <taxon>Bacillales</taxon>
        <taxon>Bacillaceae</taxon>
        <taxon>Virgibacillus</taxon>
    </lineage>
</organism>
<sequence>MDDIVSISALKTLLEKKTKKKILVKIMWNGNDKLTLFITPNMKINSFIFDEKEGYIFYDNEGIPVKHDIPCVLSHKELMEGKVKLDGNVKINGERLSKEDIQFLEEIE</sequence>
<comment type="caution">
    <text evidence="1">The sequence shown here is derived from an EMBL/GenBank/DDBJ whole genome shotgun (WGS) entry which is preliminary data.</text>
</comment>
<evidence type="ECO:0000313" key="1">
    <source>
        <dbReference type="EMBL" id="MBP1970572.1"/>
    </source>
</evidence>
<evidence type="ECO:0008006" key="3">
    <source>
        <dbReference type="Google" id="ProtNLM"/>
    </source>
</evidence>
<proteinExistence type="predicted"/>
<name>A0ABS4IHZ3_9BACI</name>